<dbReference type="InterPro" id="IPR052155">
    <property type="entry name" value="Biofilm_reg_signaling"/>
</dbReference>
<dbReference type="InterPro" id="IPR000160">
    <property type="entry name" value="GGDEF_dom"/>
</dbReference>
<evidence type="ECO:0000259" key="2">
    <source>
        <dbReference type="PROSITE" id="PS50887"/>
    </source>
</evidence>
<reference evidence="3" key="2">
    <citation type="submission" date="2021-08" db="EMBL/GenBank/DDBJ databases">
        <authorList>
            <person name="Tani A."/>
            <person name="Ola A."/>
            <person name="Ogura Y."/>
            <person name="Katsura K."/>
            <person name="Hayashi T."/>
        </authorList>
    </citation>
    <scope>NUCLEOTIDE SEQUENCE</scope>
    <source>
        <strain evidence="3">NBRC 15689</strain>
    </source>
</reference>
<evidence type="ECO:0000313" key="4">
    <source>
        <dbReference type="Proteomes" id="UP001055156"/>
    </source>
</evidence>
<proteinExistence type="predicted"/>
<feature type="transmembrane region" description="Helical" evidence="1">
    <location>
        <begin position="140"/>
        <end position="160"/>
    </location>
</feature>
<evidence type="ECO:0000256" key="1">
    <source>
        <dbReference type="SAM" id="Phobius"/>
    </source>
</evidence>
<feature type="domain" description="GGDEF" evidence="2">
    <location>
        <begin position="231"/>
        <end position="364"/>
    </location>
</feature>
<dbReference type="NCBIfam" id="TIGR00254">
    <property type="entry name" value="GGDEF"/>
    <property type="match status" value="1"/>
</dbReference>
<keyword evidence="4" id="KW-1185">Reference proteome</keyword>
<dbReference type="SUPFAM" id="SSF55073">
    <property type="entry name" value="Nucleotide cyclase"/>
    <property type="match status" value="1"/>
</dbReference>
<dbReference type="Proteomes" id="UP001055156">
    <property type="component" value="Unassembled WGS sequence"/>
</dbReference>
<protein>
    <recommendedName>
        <fullName evidence="2">GGDEF domain-containing protein</fullName>
    </recommendedName>
</protein>
<name>A0ABQ4T703_METOR</name>
<dbReference type="PROSITE" id="PS50887">
    <property type="entry name" value="GGDEF"/>
    <property type="match status" value="1"/>
</dbReference>
<sequence>MSTRGESEEVYGALVAELTLTRVPTSIMGLTLLGVGLFTAQVLDDPILFAAAVIGALASVSKLVLMFLHGQRNAQGPLPMPEARQWELRHALSTVCVAGSVGTIAARIFTHPDMAMQMLATALLFGYCSGVVSRLSVRPVIATAAVLLAALPAIVSAARVGDTPHGIIATMFSVFLLGGLDGVRFAYRVAVRQITLRLDMGTLARSDPLTGLANRLGLREAFRKAPRGRDTKIALHFFDLDGFKPVNDRFGHAAGDALLQALSQRLRALLGEAELAARTGGDEFVVLQPSVRDPDEAQGLAWRIVDSLSQPYAVAGESVRIGVSLGLSCVPSLSAHLDDLLRDADAASYAIKRKGGGVATRSDDRTGDAQRIPA</sequence>
<dbReference type="CDD" id="cd01949">
    <property type="entry name" value="GGDEF"/>
    <property type="match status" value="1"/>
</dbReference>
<dbReference type="PANTHER" id="PTHR44757:SF2">
    <property type="entry name" value="BIOFILM ARCHITECTURE MAINTENANCE PROTEIN MBAA"/>
    <property type="match status" value="1"/>
</dbReference>
<dbReference type="EMBL" id="BPQV01000005">
    <property type="protein sequence ID" value="GJE27393.1"/>
    <property type="molecule type" value="Genomic_DNA"/>
</dbReference>
<feature type="transmembrane region" description="Helical" evidence="1">
    <location>
        <begin position="88"/>
        <end position="109"/>
    </location>
</feature>
<organism evidence="3 4">
    <name type="scientific">Methylobacterium organophilum</name>
    <dbReference type="NCBI Taxonomy" id="410"/>
    <lineage>
        <taxon>Bacteria</taxon>
        <taxon>Pseudomonadati</taxon>
        <taxon>Pseudomonadota</taxon>
        <taxon>Alphaproteobacteria</taxon>
        <taxon>Hyphomicrobiales</taxon>
        <taxon>Methylobacteriaceae</taxon>
        <taxon>Methylobacterium</taxon>
    </lineage>
</organism>
<dbReference type="InterPro" id="IPR043128">
    <property type="entry name" value="Rev_trsase/Diguanyl_cyclase"/>
</dbReference>
<feature type="transmembrane region" description="Helical" evidence="1">
    <location>
        <begin position="47"/>
        <end position="68"/>
    </location>
</feature>
<dbReference type="PANTHER" id="PTHR44757">
    <property type="entry name" value="DIGUANYLATE CYCLASE DGCP"/>
    <property type="match status" value="1"/>
</dbReference>
<feature type="transmembrane region" description="Helical" evidence="1">
    <location>
        <begin position="115"/>
        <end position="133"/>
    </location>
</feature>
<dbReference type="RefSeq" id="WP_238311226.1">
    <property type="nucleotide sequence ID" value="NZ_BPQV01000005.1"/>
</dbReference>
<accession>A0ABQ4T703</accession>
<feature type="transmembrane region" description="Helical" evidence="1">
    <location>
        <begin position="20"/>
        <end position="41"/>
    </location>
</feature>
<dbReference type="InterPro" id="IPR029787">
    <property type="entry name" value="Nucleotide_cyclase"/>
</dbReference>
<reference evidence="3" key="1">
    <citation type="journal article" date="2021" name="Front. Microbiol.">
        <title>Comprehensive Comparative Genomics and Phenotyping of Methylobacterium Species.</title>
        <authorList>
            <person name="Alessa O."/>
            <person name="Ogura Y."/>
            <person name="Fujitani Y."/>
            <person name="Takami H."/>
            <person name="Hayashi T."/>
            <person name="Sahin N."/>
            <person name="Tani A."/>
        </authorList>
    </citation>
    <scope>NUCLEOTIDE SEQUENCE</scope>
    <source>
        <strain evidence="3">NBRC 15689</strain>
    </source>
</reference>
<feature type="transmembrane region" description="Helical" evidence="1">
    <location>
        <begin position="166"/>
        <end position="187"/>
    </location>
</feature>
<keyword evidence="1" id="KW-0472">Membrane</keyword>
<gene>
    <name evidence="3" type="ORF">LKMONMHP_2252</name>
</gene>
<dbReference type="Gene3D" id="3.30.70.270">
    <property type="match status" value="1"/>
</dbReference>
<evidence type="ECO:0000313" key="3">
    <source>
        <dbReference type="EMBL" id="GJE27393.1"/>
    </source>
</evidence>
<dbReference type="Pfam" id="PF00990">
    <property type="entry name" value="GGDEF"/>
    <property type="match status" value="1"/>
</dbReference>
<keyword evidence="1" id="KW-0812">Transmembrane</keyword>
<comment type="caution">
    <text evidence="3">The sequence shown here is derived from an EMBL/GenBank/DDBJ whole genome shotgun (WGS) entry which is preliminary data.</text>
</comment>
<dbReference type="SMART" id="SM00267">
    <property type="entry name" value="GGDEF"/>
    <property type="match status" value="1"/>
</dbReference>
<keyword evidence="1" id="KW-1133">Transmembrane helix</keyword>